<feature type="transmembrane region" description="Helical" evidence="6">
    <location>
        <begin position="12"/>
        <end position="30"/>
    </location>
</feature>
<feature type="transmembrane region" description="Helical" evidence="6">
    <location>
        <begin position="129"/>
        <end position="151"/>
    </location>
</feature>
<evidence type="ECO:0000256" key="6">
    <source>
        <dbReference type="SAM" id="Phobius"/>
    </source>
</evidence>
<dbReference type="Proteomes" id="UP000318478">
    <property type="component" value="Unassembled WGS sequence"/>
</dbReference>
<dbReference type="EMBL" id="SJPO01000005">
    <property type="protein sequence ID" value="TWT76860.1"/>
    <property type="molecule type" value="Genomic_DNA"/>
</dbReference>
<evidence type="ECO:0000256" key="1">
    <source>
        <dbReference type="ARBA" id="ARBA00004651"/>
    </source>
</evidence>
<accession>A0A5C5YQ24</accession>
<keyword evidence="8" id="KW-1185">Reference proteome</keyword>
<keyword evidence="4 6" id="KW-1133">Transmembrane helix</keyword>
<dbReference type="Pfam" id="PF03706">
    <property type="entry name" value="LPG_synthase_TM"/>
    <property type="match status" value="1"/>
</dbReference>
<proteinExistence type="predicted"/>
<evidence type="ECO:0000256" key="4">
    <source>
        <dbReference type="ARBA" id="ARBA00022989"/>
    </source>
</evidence>
<protein>
    <recommendedName>
        <fullName evidence="9">Flippase-like domain-containing protein</fullName>
    </recommendedName>
</protein>
<comment type="caution">
    <text evidence="7">The sequence shown here is derived from an EMBL/GenBank/DDBJ whole genome shotgun (WGS) entry which is preliminary data.</text>
</comment>
<gene>
    <name evidence="7" type="ORF">Pla123a_22830</name>
</gene>
<dbReference type="PANTHER" id="PTHR40277">
    <property type="entry name" value="BLL5419 PROTEIN"/>
    <property type="match status" value="1"/>
</dbReference>
<name>A0A5C5YQ24_9BACT</name>
<keyword evidence="2" id="KW-1003">Cell membrane</keyword>
<evidence type="ECO:0000313" key="8">
    <source>
        <dbReference type="Proteomes" id="UP000318478"/>
    </source>
</evidence>
<comment type="subcellular location">
    <subcellularLocation>
        <location evidence="1">Cell membrane</location>
        <topology evidence="1">Multi-pass membrane protein</topology>
    </subcellularLocation>
</comment>
<dbReference type="InterPro" id="IPR022791">
    <property type="entry name" value="L-PG_synthase/AglD"/>
</dbReference>
<evidence type="ECO:0000256" key="2">
    <source>
        <dbReference type="ARBA" id="ARBA00022475"/>
    </source>
</evidence>
<feature type="transmembrane region" description="Helical" evidence="6">
    <location>
        <begin position="222"/>
        <end position="244"/>
    </location>
</feature>
<evidence type="ECO:0008006" key="9">
    <source>
        <dbReference type="Google" id="ProtNLM"/>
    </source>
</evidence>
<organism evidence="7 8">
    <name type="scientific">Posidoniimonas polymericola</name>
    <dbReference type="NCBI Taxonomy" id="2528002"/>
    <lineage>
        <taxon>Bacteria</taxon>
        <taxon>Pseudomonadati</taxon>
        <taxon>Planctomycetota</taxon>
        <taxon>Planctomycetia</taxon>
        <taxon>Pirellulales</taxon>
        <taxon>Lacipirellulaceae</taxon>
        <taxon>Posidoniimonas</taxon>
    </lineage>
</organism>
<feature type="transmembrane region" description="Helical" evidence="6">
    <location>
        <begin position="50"/>
        <end position="67"/>
    </location>
</feature>
<dbReference type="PANTHER" id="PTHR40277:SF1">
    <property type="entry name" value="BLL5419 PROTEIN"/>
    <property type="match status" value="1"/>
</dbReference>
<feature type="transmembrane region" description="Helical" evidence="6">
    <location>
        <begin position="163"/>
        <end position="187"/>
    </location>
</feature>
<keyword evidence="3 6" id="KW-0812">Transmembrane</keyword>
<sequence>MPQKRSLALRHALTVVKLLVGGLIIGWLAWHAQQNDKFHELVAGEKRWGMLLLAFLGACFTTALSFLRWRIVALAAGVPLSVGEALRLGSLGFTLNFVSPGSVGGDLFKAAVLARDRPGRRTAAITTVVVDRALALVSLLGFAAFGFLFVRRFGPPLPMDAQVAGWIAVGVAVGAPLVLAVLLAPGVVSPALISRVQRLPLVGGVLSQSLWCWSDYRAGARYLFMALGMCVVGHLVLVSCYYLVAKGLPLESPGWLAHAFMVPFACLSGSIPIFPAGLGAVEGTLDYFYQWFGAGFGNGSFVAFGYRLVTVCVACITAPYYLTHQALVKRTLAEVESQPEAA</sequence>
<reference evidence="7 8" key="1">
    <citation type="submission" date="2019-02" db="EMBL/GenBank/DDBJ databases">
        <title>Deep-cultivation of Planctomycetes and their phenomic and genomic characterization uncovers novel biology.</title>
        <authorList>
            <person name="Wiegand S."/>
            <person name="Jogler M."/>
            <person name="Boedeker C."/>
            <person name="Pinto D."/>
            <person name="Vollmers J."/>
            <person name="Rivas-Marin E."/>
            <person name="Kohn T."/>
            <person name="Peeters S.H."/>
            <person name="Heuer A."/>
            <person name="Rast P."/>
            <person name="Oberbeckmann S."/>
            <person name="Bunk B."/>
            <person name="Jeske O."/>
            <person name="Meyerdierks A."/>
            <person name="Storesund J.E."/>
            <person name="Kallscheuer N."/>
            <person name="Luecker S."/>
            <person name="Lage O.M."/>
            <person name="Pohl T."/>
            <person name="Merkel B.J."/>
            <person name="Hornburger P."/>
            <person name="Mueller R.-W."/>
            <person name="Bruemmer F."/>
            <person name="Labrenz M."/>
            <person name="Spormann A.M."/>
            <person name="Op Den Camp H."/>
            <person name="Overmann J."/>
            <person name="Amann R."/>
            <person name="Jetten M.S.M."/>
            <person name="Mascher T."/>
            <person name="Medema M.H."/>
            <person name="Devos D.P."/>
            <person name="Kaster A.-K."/>
            <person name="Ovreas L."/>
            <person name="Rohde M."/>
            <person name="Galperin M.Y."/>
            <person name="Jogler C."/>
        </authorList>
    </citation>
    <scope>NUCLEOTIDE SEQUENCE [LARGE SCALE GENOMIC DNA]</scope>
    <source>
        <strain evidence="7 8">Pla123a</strain>
    </source>
</reference>
<dbReference type="GO" id="GO:0005886">
    <property type="term" value="C:plasma membrane"/>
    <property type="evidence" value="ECO:0007669"/>
    <property type="project" value="UniProtKB-SubCell"/>
</dbReference>
<dbReference type="AlphaFoldDB" id="A0A5C5YQ24"/>
<feature type="transmembrane region" description="Helical" evidence="6">
    <location>
        <begin position="301"/>
        <end position="322"/>
    </location>
</feature>
<feature type="transmembrane region" description="Helical" evidence="6">
    <location>
        <begin position="256"/>
        <end position="281"/>
    </location>
</feature>
<keyword evidence="5 6" id="KW-0472">Membrane</keyword>
<dbReference type="OrthoDB" id="279916at2"/>
<evidence type="ECO:0000256" key="3">
    <source>
        <dbReference type="ARBA" id="ARBA00022692"/>
    </source>
</evidence>
<evidence type="ECO:0000313" key="7">
    <source>
        <dbReference type="EMBL" id="TWT76860.1"/>
    </source>
</evidence>
<evidence type="ECO:0000256" key="5">
    <source>
        <dbReference type="ARBA" id="ARBA00023136"/>
    </source>
</evidence>